<protein>
    <submittedName>
        <fullName evidence="2">Uncharacterized protein</fullName>
    </submittedName>
</protein>
<evidence type="ECO:0000256" key="1">
    <source>
        <dbReference type="SAM" id="Phobius"/>
    </source>
</evidence>
<feature type="transmembrane region" description="Helical" evidence="1">
    <location>
        <begin position="20"/>
        <end position="42"/>
    </location>
</feature>
<keyword evidence="3" id="KW-1185">Reference proteome</keyword>
<reference evidence="2 3" key="1">
    <citation type="submission" date="2021-03" db="EMBL/GenBank/DDBJ databases">
        <title>Streptomyces strains.</title>
        <authorList>
            <person name="Lund M.B."/>
            <person name="Toerring T."/>
        </authorList>
    </citation>
    <scope>NUCLEOTIDE SEQUENCE [LARGE SCALE GENOMIC DNA]</scope>
    <source>
        <strain evidence="2 3">KCC S-1010</strain>
    </source>
</reference>
<proteinExistence type="predicted"/>
<dbReference type="Proteomes" id="UP000671836">
    <property type="component" value="Chromosome"/>
</dbReference>
<dbReference type="RefSeq" id="WP_207555471.1">
    <property type="nucleotide sequence ID" value="NZ_CP071595.1"/>
</dbReference>
<gene>
    <name evidence="2" type="ORF">J3S04_12325</name>
</gene>
<evidence type="ECO:0000313" key="3">
    <source>
        <dbReference type="Proteomes" id="UP000671836"/>
    </source>
</evidence>
<keyword evidence="1" id="KW-1133">Transmembrane helix</keyword>
<organism evidence="2 3">
    <name type="scientific">Streptomyces griseocarneus</name>
    <dbReference type="NCBI Taxonomy" id="51201"/>
    <lineage>
        <taxon>Bacteria</taxon>
        <taxon>Bacillati</taxon>
        <taxon>Actinomycetota</taxon>
        <taxon>Actinomycetes</taxon>
        <taxon>Kitasatosporales</taxon>
        <taxon>Streptomycetaceae</taxon>
        <taxon>Streptomyces</taxon>
    </lineage>
</organism>
<sequence length="47" mass="4532">MTSASISPDGSPAASPLAAALRAIKAFAGAAAVSVVVLGEYADKRTA</sequence>
<name>A0ABX7RU73_9ACTN</name>
<accession>A0ABX7RU73</accession>
<keyword evidence="1" id="KW-0472">Membrane</keyword>
<evidence type="ECO:0000313" key="2">
    <source>
        <dbReference type="EMBL" id="QSY51582.1"/>
    </source>
</evidence>
<dbReference type="EMBL" id="CP071595">
    <property type="protein sequence ID" value="QSY51582.1"/>
    <property type="molecule type" value="Genomic_DNA"/>
</dbReference>
<keyword evidence="1" id="KW-0812">Transmembrane</keyword>